<organism evidence="3 4">
    <name type="scientific">Mycena pura</name>
    <dbReference type="NCBI Taxonomy" id="153505"/>
    <lineage>
        <taxon>Eukaryota</taxon>
        <taxon>Fungi</taxon>
        <taxon>Dikarya</taxon>
        <taxon>Basidiomycota</taxon>
        <taxon>Agaricomycotina</taxon>
        <taxon>Agaricomycetes</taxon>
        <taxon>Agaricomycetidae</taxon>
        <taxon>Agaricales</taxon>
        <taxon>Marasmiineae</taxon>
        <taxon>Mycenaceae</taxon>
        <taxon>Mycena</taxon>
    </lineage>
</organism>
<proteinExistence type="predicted"/>
<gene>
    <name evidence="3" type="ORF">GGX14DRAFT_522019</name>
</gene>
<feature type="compositionally biased region" description="Polar residues" evidence="1">
    <location>
        <begin position="327"/>
        <end position="347"/>
    </location>
</feature>
<keyword evidence="2" id="KW-1133">Transmembrane helix</keyword>
<sequence>MTSTNFTVDNISPLIQYTPAGAWREGSKTDPLYSSYSNGGTFTLCTTNGASATFTFNGTRVYVFGARRDNHGPYSVNIDGTVAALDGFSDSAIFGPLFVSDVLTQGQHTVTVTNEFNDTTKPYLDIDFITWTTTIGSSNGETNTIEDISDKFSYQPSSLWGTDLSSTLSGFSNDNGQYVLSISCYSCCLDGDVVTVFGPVGPTISQYIVQLDGKTSETFNATKANYVPQVSLFHADGLGSGQHTISLTSQPAVAGQEFAIDFAQVAGDSSGSLSQSSVAPVALAIGCTIGGIAVLTVIIVLVLFLWRRRRRWEREARPAAFQDKYPTATNDTKTTLPGLNPTASSSQSHLLPASYPYTTPHSLPITNAARVCAISVFLSSLINHNRPPWRPAPCACTLLGGSKMPDPCRPIMSKRRGRIVPWRCWVDLRWVPFVLIV</sequence>
<accession>A0AAD6VH61</accession>
<evidence type="ECO:0008006" key="5">
    <source>
        <dbReference type="Google" id="ProtNLM"/>
    </source>
</evidence>
<dbReference type="Proteomes" id="UP001219525">
    <property type="component" value="Unassembled WGS sequence"/>
</dbReference>
<dbReference type="AlphaFoldDB" id="A0AAD6VH61"/>
<dbReference type="Gene3D" id="2.60.120.260">
    <property type="entry name" value="Galactose-binding domain-like"/>
    <property type="match status" value="2"/>
</dbReference>
<feature type="region of interest" description="Disordered" evidence="1">
    <location>
        <begin position="323"/>
        <end position="347"/>
    </location>
</feature>
<name>A0AAD6VH61_9AGAR</name>
<keyword evidence="4" id="KW-1185">Reference proteome</keyword>
<comment type="caution">
    <text evidence="3">The sequence shown here is derived from an EMBL/GenBank/DDBJ whole genome shotgun (WGS) entry which is preliminary data.</text>
</comment>
<evidence type="ECO:0000313" key="3">
    <source>
        <dbReference type="EMBL" id="KAJ7207030.1"/>
    </source>
</evidence>
<dbReference type="EMBL" id="JARJCW010000037">
    <property type="protein sequence ID" value="KAJ7207030.1"/>
    <property type="molecule type" value="Genomic_DNA"/>
</dbReference>
<keyword evidence="2" id="KW-0812">Transmembrane</keyword>
<reference evidence="3" key="1">
    <citation type="submission" date="2023-03" db="EMBL/GenBank/DDBJ databases">
        <title>Massive genome expansion in bonnet fungi (Mycena s.s.) driven by repeated elements and novel gene families across ecological guilds.</title>
        <authorList>
            <consortium name="Lawrence Berkeley National Laboratory"/>
            <person name="Harder C.B."/>
            <person name="Miyauchi S."/>
            <person name="Viragh M."/>
            <person name="Kuo A."/>
            <person name="Thoen E."/>
            <person name="Andreopoulos B."/>
            <person name="Lu D."/>
            <person name="Skrede I."/>
            <person name="Drula E."/>
            <person name="Henrissat B."/>
            <person name="Morin E."/>
            <person name="Kohler A."/>
            <person name="Barry K."/>
            <person name="LaButti K."/>
            <person name="Morin E."/>
            <person name="Salamov A."/>
            <person name="Lipzen A."/>
            <person name="Mereny Z."/>
            <person name="Hegedus B."/>
            <person name="Baldrian P."/>
            <person name="Stursova M."/>
            <person name="Weitz H."/>
            <person name="Taylor A."/>
            <person name="Grigoriev I.V."/>
            <person name="Nagy L.G."/>
            <person name="Martin F."/>
            <person name="Kauserud H."/>
        </authorList>
    </citation>
    <scope>NUCLEOTIDE SEQUENCE</scope>
    <source>
        <strain evidence="3">9144</strain>
    </source>
</reference>
<protein>
    <recommendedName>
        <fullName evidence="5">Transmembrane protein</fullName>
    </recommendedName>
</protein>
<evidence type="ECO:0000256" key="1">
    <source>
        <dbReference type="SAM" id="MobiDB-lite"/>
    </source>
</evidence>
<evidence type="ECO:0000256" key="2">
    <source>
        <dbReference type="SAM" id="Phobius"/>
    </source>
</evidence>
<evidence type="ECO:0000313" key="4">
    <source>
        <dbReference type="Proteomes" id="UP001219525"/>
    </source>
</evidence>
<keyword evidence="2" id="KW-0472">Membrane</keyword>
<feature type="transmembrane region" description="Helical" evidence="2">
    <location>
        <begin position="281"/>
        <end position="306"/>
    </location>
</feature>